<reference evidence="2 3" key="1">
    <citation type="submission" date="2021-03" db="EMBL/GenBank/DDBJ databases">
        <title>Genomic Encyclopedia of Type Strains, Phase IV (KMG-IV): sequencing the most valuable type-strain genomes for metagenomic binning, comparative biology and taxonomic classification.</title>
        <authorList>
            <person name="Goeker M."/>
        </authorList>
    </citation>
    <scope>NUCLEOTIDE SEQUENCE [LARGE SCALE GENOMIC DNA]</scope>
    <source>
        <strain evidence="2 3">DSM 14349</strain>
    </source>
</reference>
<name>A0ABS4FYC4_9BACL</name>
<sequence length="74" mass="8251">MAKNKTKSKQTEQSLVEDEISAEDLALISAAFSTLAQAFTFLSLLKVREDTQQAENQPGLEGLEINLPPFRRRS</sequence>
<evidence type="ECO:0000256" key="1">
    <source>
        <dbReference type="SAM" id="MobiDB-lite"/>
    </source>
</evidence>
<proteinExistence type="predicted"/>
<dbReference type="RefSeq" id="WP_210091146.1">
    <property type="nucleotide sequence ID" value="NZ_JAGGKG010000028.1"/>
</dbReference>
<keyword evidence="3" id="KW-1185">Reference proteome</keyword>
<accession>A0ABS4FYC4</accession>
<dbReference type="EMBL" id="JAGGKG010000028">
    <property type="protein sequence ID" value="MBP1907571.1"/>
    <property type="molecule type" value="Genomic_DNA"/>
</dbReference>
<dbReference type="Proteomes" id="UP001519272">
    <property type="component" value="Unassembled WGS sequence"/>
</dbReference>
<evidence type="ECO:0000313" key="2">
    <source>
        <dbReference type="EMBL" id="MBP1907571.1"/>
    </source>
</evidence>
<gene>
    <name evidence="2" type="ORF">J2Z32_004246</name>
</gene>
<feature type="region of interest" description="Disordered" evidence="1">
    <location>
        <begin position="52"/>
        <end position="74"/>
    </location>
</feature>
<evidence type="ECO:0000313" key="3">
    <source>
        <dbReference type="Proteomes" id="UP001519272"/>
    </source>
</evidence>
<comment type="caution">
    <text evidence="2">The sequence shown here is derived from an EMBL/GenBank/DDBJ whole genome shotgun (WGS) entry which is preliminary data.</text>
</comment>
<protein>
    <submittedName>
        <fullName evidence="2">Uncharacterized protein</fullName>
    </submittedName>
</protein>
<organism evidence="2 3">
    <name type="scientific">Paenibacillus turicensis</name>
    <dbReference type="NCBI Taxonomy" id="160487"/>
    <lineage>
        <taxon>Bacteria</taxon>
        <taxon>Bacillati</taxon>
        <taxon>Bacillota</taxon>
        <taxon>Bacilli</taxon>
        <taxon>Bacillales</taxon>
        <taxon>Paenibacillaceae</taxon>
        <taxon>Paenibacillus</taxon>
    </lineage>
</organism>